<feature type="domain" description="N-acetyltransferase" evidence="3">
    <location>
        <begin position="13"/>
        <end position="164"/>
    </location>
</feature>
<dbReference type="GO" id="GO:0016747">
    <property type="term" value="F:acyltransferase activity, transferring groups other than amino-acyl groups"/>
    <property type="evidence" value="ECO:0007669"/>
    <property type="project" value="InterPro"/>
</dbReference>
<keyword evidence="2" id="KW-0012">Acyltransferase</keyword>
<dbReference type="PANTHER" id="PTHR43420">
    <property type="entry name" value="ACETYLTRANSFERASE"/>
    <property type="match status" value="1"/>
</dbReference>
<dbReference type="InterPro" id="IPR050680">
    <property type="entry name" value="YpeA/RimI_acetyltransf"/>
</dbReference>
<evidence type="ECO:0000313" key="5">
    <source>
        <dbReference type="Proteomes" id="UP000581688"/>
    </source>
</evidence>
<protein>
    <submittedName>
        <fullName evidence="4">Mycothiol synthase</fullName>
    </submittedName>
</protein>
<dbReference type="Pfam" id="PF00583">
    <property type="entry name" value="Acetyltransf_1"/>
    <property type="match status" value="1"/>
</dbReference>
<sequence>MKALCKDYLVRSPLLDDASAVTDFVAMVDISEFGFPDIEIQDVIDLWSEITLNKNVWIIESLKNNQIIGYGFIEETDSESLYASAFVHPDFKGEGIGTHLLDLIDFRALEIKTSKNLSLKLDNVVPANNESAIHLLESKGYQFNRLYQRMEMKMEEIPESISVPSGVTIRPYRAETDSVKLHEAHQDSFKDVRDFSPQPYEQWIQQKSTTNYDQSLWFVAYAENELVGFIICKIFDGKDIYVDLLGTKKNWRKRGLASCLLNTVFRESFNRGNQTVLITVDSNSLTKANLLYEKVGFKSIFKVALFQKHI</sequence>
<dbReference type="RefSeq" id="WP_174494858.1">
    <property type="nucleotide sequence ID" value="NZ_CADDWK010000002.1"/>
</dbReference>
<dbReference type="CDD" id="cd04301">
    <property type="entry name" value="NAT_SF"/>
    <property type="match status" value="2"/>
</dbReference>
<dbReference type="PROSITE" id="PS51186">
    <property type="entry name" value="GNAT"/>
    <property type="match status" value="2"/>
</dbReference>
<keyword evidence="5" id="KW-1185">Reference proteome</keyword>
<dbReference type="AlphaFoldDB" id="A0A841PZ32"/>
<feature type="domain" description="N-acetyltransferase" evidence="3">
    <location>
        <begin position="167"/>
        <end position="310"/>
    </location>
</feature>
<accession>A0A841PZ32</accession>
<dbReference type="SUPFAM" id="SSF55729">
    <property type="entry name" value="Acyl-CoA N-acyltransferases (Nat)"/>
    <property type="match status" value="2"/>
</dbReference>
<dbReference type="InterPro" id="IPR000182">
    <property type="entry name" value="GNAT_dom"/>
</dbReference>
<gene>
    <name evidence="4" type="ORF">HNQ94_000936</name>
</gene>
<reference evidence="4 5" key="1">
    <citation type="submission" date="2020-08" db="EMBL/GenBank/DDBJ databases">
        <title>Genomic Encyclopedia of Type Strains, Phase IV (KMG-IV): sequencing the most valuable type-strain genomes for metagenomic binning, comparative biology and taxonomic classification.</title>
        <authorList>
            <person name="Goeker M."/>
        </authorList>
    </citation>
    <scope>NUCLEOTIDE SEQUENCE [LARGE SCALE GENOMIC DNA]</scope>
    <source>
        <strain evidence="4 5">DSM 19612</strain>
    </source>
</reference>
<dbReference type="EMBL" id="JACHGH010000002">
    <property type="protein sequence ID" value="MBB6452491.1"/>
    <property type="molecule type" value="Genomic_DNA"/>
</dbReference>
<comment type="caution">
    <text evidence="4">The sequence shown here is derived from an EMBL/GenBank/DDBJ whole genome shotgun (WGS) entry which is preliminary data.</text>
</comment>
<dbReference type="InterPro" id="IPR016181">
    <property type="entry name" value="Acyl_CoA_acyltransferase"/>
</dbReference>
<evidence type="ECO:0000313" key="4">
    <source>
        <dbReference type="EMBL" id="MBB6452491.1"/>
    </source>
</evidence>
<dbReference type="Proteomes" id="UP000581688">
    <property type="component" value="Unassembled WGS sequence"/>
</dbReference>
<keyword evidence="1" id="KW-0808">Transferase</keyword>
<proteinExistence type="predicted"/>
<dbReference type="PANTHER" id="PTHR43420:SF12">
    <property type="entry name" value="N-ACETYLTRANSFERASE DOMAIN-CONTAINING PROTEIN"/>
    <property type="match status" value="1"/>
</dbReference>
<name>A0A841PZ32_9BACI</name>
<dbReference type="Pfam" id="PF13508">
    <property type="entry name" value="Acetyltransf_7"/>
    <property type="match status" value="1"/>
</dbReference>
<evidence type="ECO:0000256" key="1">
    <source>
        <dbReference type="ARBA" id="ARBA00022679"/>
    </source>
</evidence>
<evidence type="ECO:0000256" key="2">
    <source>
        <dbReference type="ARBA" id="ARBA00023315"/>
    </source>
</evidence>
<organism evidence="4 5">
    <name type="scientific">Salirhabdus euzebyi</name>
    <dbReference type="NCBI Taxonomy" id="394506"/>
    <lineage>
        <taxon>Bacteria</taxon>
        <taxon>Bacillati</taxon>
        <taxon>Bacillota</taxon>
        <taxon>Bacilli</taxon>
        <taxon>Bacillales</taxon>
        <taxon>Bacillaceae</taxon>
        <taxon>Salirhabdus</taxon>
    </lineage>
</organism>
<evidence type="ECO:0000259" key="3">
    <source>
        <dbReference type="PROSITE" id="PS51186"/>
    </source>
</evidence>
<dbReference type="Gene3D" id="3.40.630.30">
    <property type="match status" value="1"/>
</dbReference>